<dbReference type="PANTHER" id="PTHR33203">
    <property type="entry name" value="OLEOSIN"/>
    <property type="match status" value="1"/>
</dbReference>
<organism evidence="9 10">
    <name type="scientific">Coffea canephora</name>
    <name type="common">Robusta coffee</name>
    <dbReference type="NCBI Taxonomy" id="49390"/>
    <lineage>
        <taxon>Eukaryota</taxon>
        <taxon>Viridiplantae</taxon>
        <taxon>Streptophyta</taxon>
        <taxon>Embryophyta</taxon>
        <taxon>Tracheophyta</taxon>
        <taxon>Spermatophyta</taxon>
        <taxon>Magnoliopsida</taxon>
        <taxon>eudicotyledons</taxon>
        <taxon>Gunneridae</taxon>
        <taxon>Pentapetalae</taxon>
        <taxon>asterids</taxon>
        <taxon>lamiids</taxon>
        <taxon>Gentianales</taxon>
        <taxon>Rubiaceae</taxon>
        <taxon>Ixoroideae</taxon>
        <taxon>Gardenieae complex</taxon>
        <taxon>Bertiereae - Coffeeae clade</taxon>
        <taxon>Coffeeae</taxon>
        <taxon>Coffea</taxon>
    </lineage>
</organism>
<evidence type="ECO:0000256" key="1">
    <source>
        <dbReference type="ARBA" id="ARBA00010858"/>
    </source>
</evidence>
<evidence type="ECO:0000256" key="8">
    <source>
        <dbReference type="SAM" id="Phobius"/>
    </source>
</evidence>
<accession>A0A068VFN3</accession>
<keyword evidence="3 8" id="KW-0812">Transmembrane</keyword>
<evidence type="ECO:0000256" key="2">
    <source>
        <dbReference type="ARBA" id="ARBA00022677"/>
    </source>
</evidence>
<dbReference type="EMBL" id="HG739539">
    <property type="protein sequence ID" value="CDP19364.1"/>
    <property type="molecule type" value="Genomic_DNA"/>
</dbReference>
<gene>
    <name evidence="9" type="ORF">GSCOC_T00012307001</name>
</gene>
<dbReference type="PANTHER" id="PTHR33203:SF24">
    <property type="entry name" value="OLEOSIN"/>
    <property type="match status" value="1"/>
</dbReference>
<dbReference type="Pfam" id="PF01277">
    <property type="entry name" value="Oleosin"/>
    <property type="match status" value="1"/>
</dbReference>
<comment type="subcellular location">
    <subcellularLocation>
        <location evidence="6">Lipid droplet</location>
    </subcellularLocation>
    <subcellularLocation>
        <location evidence="6">Membrane</location>
        <topology evidence="6">Multi-pass membrane protein</topology>
    </subcellularLocation>
</comment>
<evidence type="ECO:0000256" key="4">
    <source>
        <dbReference type="ARBA" id="ARBA00022989"/>
    </source>
</evidence>
<dbReference type="GO" id="GO:0009791">
    <property type="term" value="P:post-embryonic development"/>
    <property type="evidence" value="ECO:0007669"/>
    <property type="project" value="UniProtKB-ARBA"/>
</dbReference>
<feature type="region of interest" description="Disordered" evidence="7">
    <location>
        <begin position="1"/>
        <end position="23"/>
    </location>
</feature>
<comment type="similarity">
    <text evidence="1 6">Belongs to the oleosin family.</text>
</comment>
<dbReference type="OrthoDB" id="690239at2759"/>
<dbReference type="Gramene" id="CDP19364">
    <property type="protein sequence ID" value="CDP19364"/>
    <property type="gene ID" value="GSCOC_T00012307001"/>
</dbReference>
<name>A0A068VFN3_COFCA</name>
<dbReference type="PhylomeDB" id="A0A068VFN3"/>
<keyword evidence="10" id="KW-1185">Reference proteome</keyword>
<keyword evidence="5 8" id="KW-0472">Membrane</keyword>
<evidence type="ECO:0000313" key="9">
    <source>
        <dbReference type="EMBL" id="CDP19364.1"/>
    </source>
</evidence>
<evidence type="ECO:0000256" key="5">
    <source>
        <dbReference type="ARBA" id="ARBA00023136"/>
    </source>
</evidence>
<proteinExistence type="inferred from homology"/>
<dbReference type="InParanoid" id="A0A068VFN3"/>
<dbReference type="GO" id="GO:0012511">
    <property type="term" value="C:monolayer-surrounded lipid storage body"/>
    <property type="evidence" value="ECO:0007669"/>
    <property type="project" value="InterPro"/>
</dbReference>
<dbReference type="PROSITE" id="PS00811">
    <property type="entry name" value="OLEOSINS"/>
    <property type="match status" value="1"/>
</dbReference>
<evidence type="ECO:0000256" key="6">
    <source>
        <dbReference type="RuleBase" id="RU000540"/>
    </source>
</evidence>
<feature type="compositionally biased region" description="Low complexity" evidence="7">
    <location>
        <begin position="1"/>
        <end position="16"/>
    </location>
</feature>
<dbReference type="GO" id="GO:0016020">
    <property type="term" value="C:membrane"/>
    <property type="evidence" value="ECO:0007669"/>
    <property type="project" value="UniProtKB-SubCell"/>
</dbReference>
<protein>
    <recommendedName>
        <fullName evidence="6">Oleosin</fullName>
    </recommendedName>
</protein>
<keyword evidence="2 6" id="KW-0551">Lipid droplet</keyword>
<dbReference type="GO" id="GO:0048608">
    <property type="term" value="P:reproductive structure development"/>
    <property type="evidence" value="ECO:0007669"/>
    <property type="project" value="UniProtKB-ARBA"/>
</dbReference>
<keyword evidence="4 8" id="KW-1133">Transmembrane helix</keyword>
<reference evidence="10" key="1">
    <citation type="journal article" date="2014" name="Science">
        <title>The coffee genome provides insight into the convergent evolution of caffeine biosynthesis.</title>
        <authorList>
            <person name="Denoeud F."/>
            <person name="Carretero-Paulet L."/>
            <person name="Dereeper A."/>
            <person name="Droc G."/>
            <person name="Guyot R."/>
            <person name="Pietrella M."/>
            <person name="Zheng C."/>
            <person name="Alberti A."/>
            <person name="Anthony F."/>
            <person name="Aprea G."/>
            <person name="Aury J.M."/>
            <person name="Bento P."/>
            <person name="Bernard M."/>
            <person name="Bocs S."/>
            <person name="Campa C."/>
            <person name="Cenci A."/>
            <person name="Combes M.C."/>
            <person name="Crouzillat D."/>
            <person name="Da Silva C."/>
            <person name="Daddiego L."/>
            <person name="De Bellis F."/>
            <person name="Dussert S."/>
            <person name="Garsmeur O."/>
            <person name="Gayraud T."/>
            <person name="Guignon V."/>
            <person name="Jahn K."/>
            <person name="Jamilloux V."/>
            <person name="Joet T."/>
            <person name="Labadie K."/>
            <person name="Lan T."/>
            <person name="Leclercq J."/>
            <person name="Lepelley M."/>
            <person name="Leroy T."/>
            <person name="Li L.T."/>
            <person name="Librado P."/>
            <person name="Lopez L."/>
            <person name="Munoz A."/>
            <person name="Noel B."/>
            <person name="Pallavicini A."/>
            <person name="Perrotta G."/>
            <person name="Poncet V."/>
            <person name="Pot D."/>
            <person name="Priyono X."/>
            <person name="Rigoreau M."/>
            <person name="Rouard M."/>
            <person name="Rozas J."/>
            <person name="Tranchant-Dubreuil C."/>
            <person name="VanBuren R."/>
            <person name="Zhang Q."/>
            <person name="Andrade A.C."/>
            <person name="Argout X."/>
            <person name="Bertrand B."/>
            <person name="de Kochko A."/>
            <person name="Graziosi G."/>
            <person name="Henry R.J."/>
            <person name="Jayarama X."/>
            <person name="Ming R."/>
            <person name="Nagai C."/>
            <person name="Rounsley S."/>
            <person name="Sankoff D."/>
            <person name="Giuliano G."/>
            <person name="Albert V.A."/>
            <person name="Wincker P."/>
            <person name="Lashermes P."/>
        </authorList>
    </citation>
    <scope>NUCLEOTIDE SEQUENCE [LARGE SCALE GENOMIC DNA]</scope>
    <source>
        <strain evidence="10">cv. DH200-94</strain>
    </source>
</reference>
<dbReference type="STRING" id="49390.A0A068VFN3"/>
<dbReference type="Proteomes" id="UP000295252">
    <property type="component" value="Unassembled WGS sequence"/>
</dbReference>
<feature type="transmembrane region" description="Helical" evidence="8">
    <location>
        <begin position="31"/>
        <end position="57"/>
    </location>
</feature>
<dbReference type="GO" id="GO:0019915">
    <property type="term" value="P:lipid storage"/>
    <property type="evidence" value="ECO:0007669"/>
    <property type="project" value="TreeGrafter"/>
</dbReference>
<feature type="transmembrane region" description="Helical" evidence="8">
    <location>
        <begin position="69"/>
        <end position="102"/>
    </location>
</feature>
<dbReference type="OMA" id="MRILEPN"/>
<sequence>MSDQQKPTDQQDPTSQRLPEPTQTSKQVVRLITATTIGAALLGLSALILTGTVLALILATPVLVIFSPILVPAAALLFLFTVGFLFSGGCCVAAIAALTWIYKYVARNNAPRSNQLQLDHGRMKIASPATDNAEG</sequence>
<dbReference type="InterPro" id="IPR000136">
    <property type="entry name" value="Oleosin"/>
</dbReference>
<evidence type="ECO:0000313" key="10">
    <source>
        <dbReference type="Proteomes" id="UP000295252"/>
    </source>
</evidence>
<evidence type="ECO:0000256" key="3">
    <source>
        <dbReference type="ARBA" id="ARBA00022692"/>
    </source>
</evidence>
<dbReference type="AlphaFoldDB" id="A0A068VFN3"/>
<evidence type="ECO:0000256" key="7">
    <source>
        <dbReference type="SAM" id="MobiDB-lite"/>
    </source>
</evidence>